<dbReference type="SMART" id="SM00248">
    <property type="entry name" value="ANK"/>
    <property type="match status" value="4"/>
</dbReference>
<evidence type="ECO:0000256" key="2">
    <source>
        <dbReference type="ARBA" id="ARBA00023043"/>
    </source>
</evidence>
<dbReference type="OrthoDB" id="204696at2759"/>
<evidence type="ECO:0000256" key="1">
    <source>
        <dbReference type="ARBA" id="ARBA00022737"/>
    </source>
</evidence>
<feature type="repeat" description="ANK" evidence="3">
    <location>
        <begin position="87"/>
        <end position="119"/>
    </location>
</feature>
<dbReference type="InterPro" id="IPR036770">
    <property type="entry name" value="Ankyrin_rpt-contain_sf"/>
</dbReference>
<name>F0XYG2_AURAN</name>
<dbReference type="InterPro" id="IPR050745">
    <property type="entry name" value="Multifunctional_regulatory"/>
</dbReference>
<dbReference type="PRINTS" id="PR01415">
    <property type="entry name" value="ANKYRIN"/>
</dbReference>
<dbReference type="PROSITE" id="PS50297">
    <property type="entry name" value="ANK_REP_REGION"/>
    <property type="match status" value="4"/>
</dbReference>
<dbReference type="OMA" id="HTEARNY"/>
<protein>
    <submittedName>
        <fullName evidence="4">Uncharacterized protein</fullName>
    </submittedName>
</protein>
<dbReference type="Proteomes" id="UP000002729">
    <property type="component" value="Unassembled WGS sequence"/>
</dbReference>
<dbReference type="RefSeq" id="XP_009032867.1">
    <property type="nucleotide sequence ID" value="XM_009034619.1"/>
</dbReference>
<dbReference type="Pfam" id="PF00023">
    <property type="entry name" value="Ank"/>
    <property type="match status" value="1"/>
</dbReference>
<dbReference type="InterPro" id="IPR002110">
    <property type="entry name" value="Ankyrin_rpt"/>
</dbReference>
<feature type="repeat" description="ANK" evidence="3">
    <location>
        <begin position="120"/>
        <end position="152"/>
    </location>
</feature>
<dbReference type="PANTHER" id="PTHR24189">
    <property type="entry name" value="MYOTROPHIN"/>
    <property type="match status" value="1"/>
</dbReference>
<feature type="non-terminal residue" evidence="4">
    <location>
        <position position="1"/>
    </location>
</feature>
<keyword evidence="1" id="KW-0677">Repeat</keyword>
<gene>
    <name evidence="4" type="ORF">AURANDRAFT_6360</name>
</gene>
<dbReference type="InParanoid" id="F0XYG2"/>
<dbReference type="AlphaFoldDB" id="F0XYG2"/>
<keyword evidence="5" id="KW-1185">Reference proteome</keyword>
<feature type="repeat" description="ANK" evidence="3">
    <location>
        <begin position="54"/>
        <end position="86"/>
    </location>
</feature>
<proteinExistence type="predicted"/>
<feature type="repeat" description="ANK" evidence="3">
    <location>
        <begin position="17"/>
        <end position="53"/>
    </location>
</feature>
<sequence>AGADVNEIERPGEDDFFGRTALHIACGGAHVRFSWVAVDTLLEHGAHTEARNYAQETPLHCAAAGSKPRNVRRLLESGADVRARSRRGNTPLHKAVAVNSRACVDALIAEGADVNASNERGKTPLFFAIHYGKLDLARLLLRIGDDRAVFHA</sequence>
<reference evidence="4 5" key="1">
    <citation type="journal article" date="2011" name="Proc. Natl. Acad. Sci. U.S.A.">
        <title>Niche of harmful alga Aureococcus anophagefferens revealed through ecogenomics.</title>
        <authorList>
            <person name="Gobler C.J."/>
            <person name="Berry D.L."/>
            <person name="Dyhrman S.T."/>
            <person name="Wilhelm S.W."/>
            <person name="Salamov A."/>
            <person name="Lobanov A.V."/>
            <person name="Zhang Y."/>
            <person name="Collier J.L."/>
            <person name="Wurch L.L."/>
            <person name="Kustka A.B."/>
            <person name="Dill B.D."/>
            <person name="Shah M."/>
            <person name="VerBerkmoes N.C."/>
            <person name="Kuo A."/>
            <person name="Terry A."/>
            <person name="Pangilinan J."/>
            <person name="Lindquist E.A."/>
            <person name="Lucas S."/>
            <person name="Paulsen I.T."/>
            <person name="Hattenrath-Lehmann T.K."/>
            <person name="Talmage S.C."/>
            <person name="Walker E.A."/>
            <person name="Koch F."/>
            <person name="Burson A.M."/>
            <person name="Marcoval M.A."/>
            <person name="Tang Y.Z."/>
            <person name="Lecleir G.R."/>
            <person name="Coyne K.J."/>
            <person name="Berg G.M."/>
            <person name="Bertrand E.M."/>
            <person name="Saito M.A."/>
            <person name="Gladyshev V.N."/>
            <person name="Grigoriev I.V."/>
        </authorList>
    </citation>
    <scope>NUCLEOTIDE SEQUENCE [LARGE SCALE GENOMIC DNA]</scope>
    <source>
        <strain evidence="5">CCMP 1984</strain>
    </source>
</reference>
<dbReference type="PANTHER" id="PTHR24189:SF50">
    <property type="entry name" value="ANKYRIN REPEAT AND SOCS BOX PROTEIN 2"/>
    <property type="match status" value="1"/>
</dbReference>
<evidence type="ECO:0000313" key="4">
    <source>
        <dbReference type="EMBL" id="EGB12181.1"/>
    </source>
</evidence>
<dbReference type="GeneID" id="20224409"/>
<dbReference type="EMBL" id="GL833121">
    <property type="protein sequence ID" value="EGB12181.1"/>
    <property type="molecule type" value="Genomic_DNA"/>
</dbReference>
<dbReference type="Pfam" id="PF12796">
    <property type="entry name" value="Ank_2"/>
    <property type="match status" value="1"/>
</dbReference>
<keyword evidence="2 3" id="KW-0040">ANK repeat</keyword>
<dbReference type="SUPFAM" id="SSF48403">
    <property type="entry name" value="Ankyrin repeat"/>
    <property type="match status" value="1"/>
</dbReference>
<dbReference type="KEGG" id="aaf:AURANDRAFT_6360"/>
<evidence type="ECO:0000313" key="5">
    <source>
        <dbReference type="Proteomes" id="UP000002729"/>
    </source>
</evidence>
<organism evidence="5">
    <name type="scientific">Aureococcus anophagefferens</name>
    <name type="common">Harmful bloom alga</name>
    <dbReference type="NCBI Taxonomy" id="44056"/>
    <lineage>
        <taxon>Eukaryota</taxon>
        <taxon>Sar</taxon>
        <taxon>Stramenopiles</taxon>
        <taxon>Ochrophyta</taxon>
        <taxon>Pelagophyceae</taxon>
        <taxon>Pelagomonadales</taxon>
        <taxon>Pelagomonadaceae</taxon>
        <taxon>Aureococcus</taxon>
    </lineage>
</organism>
<dbReference type="eggNOG" id="KOG0504">
    <property type="taxonomic scope" value="Eukaryota"/>
</dbReference>
<accession>F0XYG2</accession>
<evidence type="ECO:0000256" key="3">
    <source>
        <dbReference type="PROSITE-ProRule" id="PRU00023"/>
    </source>
</evidence>
<dbReference type="Gene3D" id="1.25.40.20">
    <property type="entry name" value="Ankyrin repeat-containing domain"/>
    <property type="match status" value="2"/>
</dbReference>
<feature type="non-terminal residue" evidence="4">
    <location>
        <position position="152"/>
    </location>
</feature>
<dbReference type="PROSITE" id="PS50088">
    <property type="entry name" value="ANK_REPEAT"/>
    <property type="match status" value="4"/>
</dbReference>